<dbReference type="Proteomes" id="UP000607197">
    <property type="component" value="Unassembled WGS sequence"/>
</dbReference>
<organism evidence="2 3">
    <name type="scientific">Halocalculus aciditolerans</name>
    <dbReference type="NCBI Taxonomy" id="1383812"/>
    <lineage>
        <taxon>Archaea</taxon>
        <taxon>Methanobacteriati</taxon>
        <taxon>Methanobacteriota</taxon>
        <taxon>Stenosarchaea group</taxon>
        <taxon>Halobacteria</taxon>
        <taxon>Halobacteriales</taxon>
        <taxon>Halobacteriaceae</taxon>
        <taxon>Halocalculus</taxon>
    </lineage>
</organism>
<protein>
    <submittedName>
        <fullName evidence="2">Uncharacterized protein</fullName>
    </submittedName>
</protein>
<proteinExistence type="predicted"/>
<dbReference type="OrthoDB" id="17710at2157"/>
<dbReference type="AlphaFoldDB" id="A0A830F0F4"/>
<accession>A0A830F0F4</accession>
<name>A0A830F0F4_9EURY</name>
<evidence type="ECO:0000313" key="3">
    <source>
        <dbReference type="Proteomes" id="UP000607197"/>
    </source>
</evidence>
<reference evidence="2" key="2">
    <citation type="submission" date="2020-09" db="EMBL/GenBank/DDBJ databases">
        <authorList>
            <person name="Sun Q."/>
            <person name="Ohkuma M."/>
        </authorList>
    </citation>
    <scope>NUCLEOTIDE SEQUENCE</scope>
    <source>
        <strain evidence="2">JCM 19596</strain>
    </source>
</reference>
<dbReference type="EMBL" id="BMPG01000001">
    <property type="protein sequence ID" value="GGL50505.1"/>
    <property type="molecule type" value="Genomic_DNA"/>
</dbReference>
<evidence type="ECO:0000256" key="1">
    <source>
        <dbReference type="SAM" id="MobiDB-lite"/>
    </source>
</evidence>
<dbReference type="RefSeq" id="WP_188975673.1">
    <property type="nucleotide sequence ID" value="NZ_BMPG01000001.1"/>
</dbReference>
<feature type="compositionally biased region" description="Basic and acidic residues" evidence="1">
    <location>
        <begin position="203"/>
        <end position="220"/>
    </location>
</feature>
<reference evidence="2" key="1">
    <citation type="journal article" date="2014" name="Int. J. Syst. Evol. Microbiol.">
        <title>Complete genome sequence of Corynebacterium casei LMG S-19264T (=DSM 44701T), isolated from a smear-ripened cheese.</title>
        <authorList>
            <consortium name="US DOE Joint Genome Institute (JGI-PGF)"/>
            <person name="Walter F."/>
            <person name="Albersmeier A."/>
            <person name="Kalinowski J."/>
            <person name="Ruckert C."/>
        </authorList>
    </citation>
    <scope>NUCLEOTIDE SEQUENCE</scope>
    <source>
        <strain evidence="2">JCM 19596</strain>
    </source>
</reference>
<evidence type="ECO:0000313" key="2">
    <source>
        <dbReference type="EMBL" id="GGL50505.1"/>
    </source>
</evidence>
<gene>
    <name evidence="2" type="ORF">GCM10009039_05890</name>
</gene>
<comment type="caution">
    <text evidence="2">The sequence shown here is derived from an EMBL/GenBank/DDBJ whole genome shotgun (WGS) entry which is preliminary data.</text>
</comment>
<keyword evidence="3" id="KW-1185">Reference proteome</keyword>
<feature type="region of interest" description="Disordered" evidence="1">
    <location>
        <begin position="200"/>
        <end position="220"/>
    </location>
</feature>
<sequence>MIVVATADFEVYHEVVNALRDRGVEFTTIEPDEGLPADADVVVTAESDDADFDVETVVADPDDPRRAVDEALAYLRGGAERTIIGVDPGPNPGIAVLSGDLVVAAFQVPAEDAAAVVNDELAGALDPIVRMGDGARLHGARILDDVDAPIEIVDETGTTPYLGAGARGMDDVLAAVNIARLEGERTTSRDFEPTDGELQVIKAESRERSPDDRTLPDDLARRVARGELSIDDALDQHRDRVEE</sequence>